<accession>A0A090LKC9</accession>
<reference evidence="3 4" key="1">
    <citation type="submission" date="2014-09" db="EMBL/GenBank/DDBJ databases">
        <authorList>
            <person name="Martin A.A."/>
        </authorList>
    </citation>
    <scope>NUCLEOTIDE SEQUENCE</scope>
    <source>
        <strain evidence="4">ED321</strain>
        <strain evidence="3">ED321 Heterogonic</strain>
    </source>
</reference>
<evidence type="ECO:0000313" key="3">
    <source>
        <dbReference type="EMBL" id="CEF68015.1"/>
    </source>
</evidence>
<feature type="signal peptide" evidence="2">
    <location>
        <begin position="1"/>
        <end position="17"/>
    </location>
</feature>
<organism evidence="3">
    <name type="scientific">Strongyloides ratti</name>
    <name type="common">Parasitic roundworm</name>
    <dbReference type="NCBI Taxonomy" id="34506"/>
    <lineage>
        <taxon>Eukaryota</taxon>
        <taxon>Metazoa</taxon>
        <taxon>Ecdysozoa</taxon>
        <taxon>Nematoda</taxon>
        <taxon>Chromadorea</taxon>
        <taxon>Rhabditida</taxon>
        <taxon>Tylenchina</taxon>
        <taxon>Panagrolaimomorpha</taxon>
        <taxon>Strongyloidoidea</taxon>
        <taxon>Strongyloididae</taxon>
        <taxon>Strongyloides</taxon>
    </lineage>
</organism>
<keyword evidence="4" id="KW-1185">Reference proteome</keyword>
<gene>
    <name evidence="3 5 6" type="ORF">SRAE_2000267600</name>
</gene>
<dbReference type="WormBase" id="SRAE_2000267600">
    <property type="protein sequence ID" value="SRP04191"/>
    <property type="gene ID" value="WBGene00262887"/>
</dbReference>
<evidence type="ECO:0000313" key="4">
    <source>
        <dbReference type="Proteomes" id="UP000035682"/>
    </source>
</evidence>
<dbReference type="CTD" id="36380380"/>
<dbReference type="WBParaSite" id="SRAE_2000267600.1">
    <property type="protein sequence ID" value="SRAE_2000267600.1"/>
    <property type="gene ID" value="WBGene00262887"/>
</dbReference>
<dbReference type="RefSeq" id="XP_024507215.1">
    <property type="nucleotide sequence ID" value="XM_024653771.1"/>
</dbReference>
<evidence type="ECO:0000313" key="5">
    <source>
        <dbReference type="WBParaSite" id="SRAE_2000267600.1"/>
    </source>
</evidence>
<keyword evidence="1" id="KW-1133">Transmembrane helix</keyword>
<feature type="chain" id="PRO_5015030991" evidence="2">
    <location>
        <begin position="18"/>
        <end position="300"/>
    </location>
</feature>
<feature type="transmembrane region" description="Helical" evidence="1">
    <location>
        <begin position="256"/>
        <end position="278"/>
    </location>
</feature>
<dbReference type="GeneID" id="36380380"/>
<reference evidence="5" key="2">
    <citation type="submission" date="2020-12" db="UniProtKB">
        <authorList>
            <consortium name="WormBaseParasite"/>
        </authorList>
    </citation>
    <scope>IDENTIFICATION</scope>
</reference>
<keyword evidence="1" id="KW-0812">Transmembrane</keyword>
<dbReference type="AlphaFoldDB" id="A0A090LKC9"/>
<sequence length="300" mass="35558">MKFTVVFLLLFLVYCYAGIRRLDTKDDVSLRLEAMTNIIVYGVVYFIDKNRTSIFNDTQVDNVKIICPYLNMEIVDIIWLPYPINIFINTTINKKKADIDKEWNSLSKKVNRLPVTEYNKFGGKILHIKNYIKDEWDNFILICLYQNSNYINLLKSTIEMIKEYHNNKKLFYKQFKKLLQDWYFSGRLDFILIVGNKKNLKQLKDNLKIKIIKESITTQKTPTTTLKTLQSSDSYEQLYEDKDEDNLLNIFDDVKFGGILVSLMCIFGLVSLCILNEYQFRKNKKKIKQLRDDQEKSTFV</sequence>
<dbReference type="EMBL" id="LN609529">
    <property type="protein sequence ID" value="CEF68015.1"/>
    <property type="molecule type" value="Genomic_DNA"/>
</dbReference>
<evidence type="ECO:0000256" key="1">
    <source>
        <dbReference type="SAM" id="Phobius"/>
    </source>
</evidence>
<keyword evidence="1" id="KW-0472">Membrane</keyword>
<evidence type="ECO:0000256" key="2">
    <source>
        <dbReference type="SAM" id="SignalP"/>
    </source>
</evidence>
<evidence type="ECO:0000313" key="6">
    <source>
        <dbReference type="WormBase" id="SRAE_2000267600"/>
    </source>
</evidence>
<name>A0A090LKC9_STRRB</name>
<keyword evidence="2" id="KW-0732">Signal</keyword>
<protein>
    <submittedName>
        <fullName evidence="3 5">Uncharacterized protein</fullName>
    </submittedName>
</protein>
<proteinExistence type="predicted"/>
<dbReference type="Proteomes" id="UP000035682">
    <property type="component" value="Unplaced"/>
</dbReference>